<evidence type="ECO:0000256" key="3">
    <source>
        <dbReference type="ARBA" id="ARBA00022452"/>
    </source>
</evidence>
<keyword evidence="11" id="KW-1185">Reference proteome</keyword>
<keyword evidence="8" id="KW-0732">Signal</keyword>
<dbReference type="Pfam" id="PF07715">
    <property type="entry name" value="Plug"/>
    <property type="match status" value="1"/>
</dbReference>
<dbReference type="NCBIfam" id="TIGR04056">
    <property type="entry name" value="OMP_RagA_SusC"/>
    <property type="match status" value="1"/>
</dbReference>
<dbReference type="InterPro" id="IPR039426">
    <property type="entry name" value="TonB-dep_rcpt-like"/>
</dbReference>
<reference evidence="11" key="1">
    <citation type="journal article" date="2019" name="Int. J. Syst. Evol. Microbiol.">
        <title>The Global Catalogue of Microorganisms (GCM) 10K type strain sequencing project: providing services to taxonomists for standard genome sequencing and annotation.</title>
        <authorList>
            <consortium name="The Broad Institute Genomics Platform"/>
            <consortium name="The Broad Institute Genome Sequencing Center for Infectious Disease"/>
            <person name="Wu L."/>
            <person name="Ma J."/>
        </authorList>
    </citation>
    <scope>NUCLEOTIDE SEQUENCE [LARGE SCALE GENOMIC DNA]</scope>
    <source>
        <strain evidence="11">KCTC 32141</strain>
    </source>
</reference>
<proteinExistence type="inferred from homology"/>
<feature type="chain" id="PRO_5045104802" evidence="8">
    <location>
        <begin position="23"/>
        <end position="1044"/>
    </location>
</feature>
<evidence type="ECO:0000256" key="7">
    <source>
        <dbReference type="PROSITE-ProRule" id="PRU01360"/>
    </source>
</evidence>
<dbReference type="InterPro" id="IPR036942">
    <property type="entry name" value="Beta-barrel_TonB_sf"/>
</dbReference>
<comment type="subcellular location">
    <subcellularLocation>
        <location evidence="1 7">Cell outer membrane</location>
        <topology evidence="1 7">Multi-pass membrane protein</topology>
    </subcellularLocation>
</comment>
<evidence type="ECO:0000256" key="2">
    <source>
        <dbReference type="ARBA" id="ARBA00022448"/>
    </source>
</evidence>
<evidence type="ECO:0000259" key="9">
    <source>
        <dbReference type="Pfam" id="PF07715"/>
    </source>
</evidence>
<accession>A0ABW5WLB7</accession>
<keyword evidence="4 7" id="KW-0812">Transmembrane</keyword>
<dbReference type="SUPFAM" id="SSF56935">
    <property type="entry name" value="Porins"/>
    <property type="match status" value="1"/>
</dbReference>
<dbReference type="InterPro" id="IPR037066">
    <property type="entry name" value="Plug_dom_sf"/>
</dbReference>
<evidence type="ECO:0000256" key="5">
    <source>
        <dbReference type="ARBA" id="ARBA00023136"/>
    </source>
</evidence>
<name>A0ABW5WLB7_9FLAO</name>
<feature type="domain" description="TonB-dependent receptor plug" evidence="9">
    <location>
        <begin position="115"/>
        <end position="223"/>
    </location>
</feature>
<dbReference type="SUPFAM" id="SSF49464">
    <property type="entry name" value="Carboxypeptidase regulatory domain-like"/>
    <property type="match status" value="1"/>
</dbReference>
<dbReference type="Gene3D" id="2.60.40.1120">
    <property type="entry name" value="Carboxypeptidase-like, regulatory domain"/>
    <property type="match status" value="1"/>
</dbReference>
<protein>
    <submittedName>
        <fullName evidence="10">SusC/RagA family TonB-linked outer membrane protein</fullName>
    </submittedName>
</protein>
<evidence type="ECO:0000256" key="4">
    <source>
        <dbReference type="ARBA" id="ARBA00022692"/>
    </source>
</evidence>
<dbReference type="RefSeq" id="WP_183486576.1">
    <property type="nucleotide sequence ID" value="NZ_JBHUOV010000001.1"/>
</dbReference>
<evidence type="ECO:0000256" key="1">
    <source>
        <dbReference type="ARBA" id="ARBA00004571"/>
    </source>
</evidence>
<comment type="similarity">
    <text evidence="7">Belongs to the TonB-dependent receptor family.</text>
</comment>
<keyword evidence="6 7" id="KW-0998">Cell outer membrane</keyword>
<dbReference type="Proteomes" id="UP001597533">
    <property type="component" value="Unassembled WGS sequence"/>
</dbReference>
<keyword evidence="2 7" id="KW-0813">Transport</keyword>
<dbReference type="Gene3D" id="2.170.130.10">
    <property type="entry name" value="TonB-dependent receptor, plug domain"/>
    <property type="match status" value="1"/>
</dbReference>
<evidence type="ECO:0000313" key="10">
    <source>
        <dbReference type="EMBL" id="MFD2823095.1"/>
    </source>
</evidence>
<dbReference type="Gene3D" id="2.40.170.20">
    <property type="entry name" value="TonB-dependent receptor, beta-barrel domain"/>
    <property type="match status" value="1"/>
</dbReference>
<evidence type="ECO:0000256" key="8">
    <source>
        <dbReference type="SAM" id="SignalP"/>
    </source>
</evidence>
<dbReference type="Pfam" id="PF13715">
    <property type="entry name" value="CarbopepD_reg_2"/>
    <property type="match status" value="1"/>
</dbReference>
<dbReference type="InterPro" id="IPR012910">
    <property type="entry name" value="Plug_dom"/>
</dbReference>
<keyword evidence="5 7" id="KW-0472">Membrane</keyword>
<dbReference type="EMBL" id="JBHUOV010000001">
    <property type="protein sequence ID" value="MFD2823095.1"/>
    <property type="molecule type" value="Genomic_DNA"/>
</dbReference>
<gene>
    <name evidence="10" type="ORF">ACFS5M_05405</name>
</gene>
<evidence type="ECO:0000313" key="11">
    <source>
        <dbReference type="Proteomes" id="UP001597533"/>
    </source>
</evidence>
<feature type="signal peptide" evidence="8">
    <location>
        <begin position="1"/>
        <end position="22"/>
    </location>
</feature>
<dbReference type="InterPro" id="IPR008969">
    <property type="entry name" value="CarboxyPept-like_regulatory"/>
</dbReference>
<dbReference type="InterPro" id="IPR023996">
    <property type="entry name" value="TonB-dep_OMP_SusC/RagA"/>
</dbReference>
<keyword evidence="3 7" id="KW-1134">Transmembrane beta strand</keyword>
<sequence>MKTKFSGILTLLLAFVVQFTFAQEKTISGTVSDENGLPLPTATVIIQNTTTGTSTDFDGNYSINANVGDVLDFSYVGYATQSQTVGASNTIDVTLQPDNTLDEVVVTALGIKRKQDEITTANQVVKADELVKANNPNVVKGLSGKVSGLQVIANGNGVNDRTRIVLRGNRSISGNNQALIVIDGTISTASLLQSLDPNSIESVNVIKGANGAALYGSDGSNGAIIVTTKKGNNETEKITVAVRSSVDFETVDYVPERQTRYGQGWDLGDGFENIVYENGGWGPEFDGQIVPVGLPQADGSYIMAPYSTQGSDNIKEFFSTGITTQNSVSLSTGDADGYLYISGQLEETEFVIQDDKRRKTAFNFKGGKNLGKWGFTGNVTYTNTKLGRTNGTLYNDLIQTPSNVDVEQFENSGQEGHWNVYFNSPYWVRDNARNATDAERYSVTGEMTYAFNDNINALVRSNGLFTNITSLNWQNEYVEPADYITNYFGSGAGRGVASSYNQSSSNFKQYITDLLLNFDYLLTDDITFKANLGLSNRIIKRSFLRVGGSDLTIPGLYTSGNLNAGLDETITGDNFGAGARRERESKIGAYGQIDLGYKDFLFLNITGRNDWSSVLSKSNNSYFYPSVGLAFIATKAFPQIKGDILNYAKLSASYVKVGNDGGISPYAIQQVYNQAQGFSLGGQNSFTSPTSVTDPLLTPEFTTSQEIGLNLGFLKDRITLDTNFAMFNTTDQITNVGASASSGLATFGGATINLAETKGTSFEVDLGLKVLKSENMDWNINLGYSTTENEVVSVSDQADRVSLGGFLGYAEVMAIEGENFPVIVTNAYERDDQGRVLINPNSGDPIEATGLKIAGRTTPKHIVNLNTSFRYKDFTLSATMDYRTGHVFYSDTKANMTWSGHAVETAQSGRGAFIWPNSAIETSPGVYEANTSVPSGGTTAGAFITFFNNYRNVGENHVLDATAFKLRELSLRYDLNKKFLDRTFLTAVSLSAVARNVLTVLPTENRGYNDPEQGFSTGNAQGITTNGTAYPATRSYGLGLNLTF</sequence>
<organism evidence="10 11">
    <name type="scientific">Lacinutrix iliipiscaria</name>
    <dbReference type="NCBI Taxonomy" id="1230532"/>
    <lineage>
        <taxon>Bacteria</taxon>
        <taxon>Pseudomonadati</taxon>
        <taxon>Bacteroidota</taxon>
        <taxon>Flavobacteriia</taxon>
        <taxon>Flavobacteriales</taxon>
        <taxon>Flavobacteriaceae</taxon>
        <taxon>Lacinutrix</taxon>
    </lineage>
</organism>
<dbReference type="PROSITE" id="PS52016">
    <property type="entry name" value="TONB_DEPENDENT_REC_3"/>
    <property type="match status" value="1"/>
</dbReference>
<comment type="caution">
    <text evidence="10">The sequence shown here is derived from an EMBL/GenBank/DDBJ whole genome shotgun (WGS) entry which is preliminary data.</text>
</comment>
<evidence type="ECO:0000256" key="6">
    <source>
        <dbReference type="ARBA" id="ARBA00023237"/>
    </source>
</evidence>